<keyword evidence="4 5" id="KW-0694">RNA-binding</keyword>
<dbReference type="SUPFAM" id="SSF53335">
    <property type="entry name" value="S-adenosyl-L-methionine-dependent methyltransferases"/>
    <property type="match status" value="1"/>
</dbReference>
<protein>
    <submittedName>
        <fullName evidence="8">Methyltransferase nsun5</fullName>
    </submittedName>
</protein>
<evidence type="ECO:0000256" key="3">
    <source>
        <dbReference type="ARBA" id="ARBA00022691"/>
    </source>
</evidence>
<dbReference type="AlphaFoldDB" id="A0A0J7K037"/>
<dbReference type="GO" id="GO:0070475">
    <property type="term" value="P:rRNA base methylation"/>
    <property type="evidence" value="ECO:0007669"/>
    <property type="project" value="TreeGrafter"/>
</dbReference>
<dbReference type="GO" id="GO:0005730">
    <property type="term" value="C:nucleolus"/>
    <property type="evidence" value="ECO:0007669"/>
    <property type="project" value="TreeGrafter"/>
</dbReference>
<evidence type="ECO:0000313" key="8">
    <source>
        <dbReference type="EMBL" id="KMQ83808.1"/>
    </source>
</evidence>
<dbReference type="STRING" id="67767.A0A0J7K037"/>
<feature type="compositionally biased region" description="Basic residues" evidence="6">
    <location>
        <begin position="249"/>
        <end position="259"/>
    </location>
</feature>
<evidence type="ECO:0000313" key="9">
    <source>
        <dbReference type="Proteomes" id="UP000036403"/>
    </source>
</evidence>
<name>A0A0J7K037_LASNI</name>
<comment type="similarity">
    <text evidence="5">Belongs to the class I-like SAM-binding methyltransferase superfamily. RsmB/NOP family.</text>
</comment>
<dbReference type="InterPro" id="IPR049560">
    <property type="entry name" value="MeTrfase_RsmB-F_NOP2_cat"/>
</dbReference>
<feature type="binding site" evidence="5">
    <location>
        <position position="71"/>
    </location>
    <ligand>
        <name>S-adenosyl-L-methionine</name>
        <dbReference type="ChEBI" id="CHEBI:59789"/>
    </ligand>
</feature>
<comment type="caution">
    <text evidence="8">The sequence shown here is derived from an EMBL/GenBank/DDBJ whole genome shotgun (WGS) entry which is preliminary data.</text>
</comment>
<accession>A0A0J7K037</accession>
<gene>
    <name evidence="8" type="ORF">RF55_19057</name>
</gene>
<dbReference type="PROSITE" id="PS51686">
    <property type="entry name" value="SAM_MT_RSMB_NOP"/>
    <property type="match status" value="1"/>
</dbReference>
<evidence type="ECO:0000256" key="2">
    <source>
        <dbReference type="ARBA" id="ARBA00022679"/>
    </source>
</evidence>
<evidence type="ECO:0000256" key="5">
    <source>
        <dbReference type="PROSITE-ProRule" id="PRU01023"/>
    </source>
</evidence>
<keyword evidence="1 5" id="KW-0489">Methyltransferase</keyword>
<dbReference type="PANTHER" id="PTHR22807">
    <property type="entry name" value="NOP2 YEAST -RELATED NOL1/NOP2/FMU SUN DOMAIN-CONTAINING"/>
    <property type="match status" value="1"/>
</dbReference>
<dbReference type="OrthoDB" id="435282at2759"/>
<reference evidence="8 9" key="1">
    <citation type="submission" date="2015-04" db="EMBL/GenBank/DDBJ databases">
        <title>Lasius niger genome sequencing.</title>
        <authorList>
            <person name="Konorov E.A."/>
            <person name="Nikitin M.A."/>
            <person name="Kirill M.V."/>
            <person name="Chang P."/>
        </authorList>
    </citation>
    <scope>NUCLEOTIDE SEQUENCE [LARGE SCALE GENOMIC DNA]</scope>
    <source>
        <tissue evidence="8">Whole</tissue>
    </source>
</reference>
<dbReference type="PANTHER" id="PTHR22807:SF4">
    <property type="entry name" value="28S RRNA (CYTOSINE-C(5))-METHYLTRANSFERASE"/>
    <property type="match status" value="1"/>
</dbReference>
<dbReference type="InterPro" id="IPR029063">
    <property type="entry name" value="SAM-dependent_MTases_sf"/>
</dbReference>
<dbReference type="PaxDb" id="67767-A0A0J7K037"/>
<keyword evidence="3 5" id="KW-0949">S-adenosyl-L-methionine</keyword>
<dbReference type="Proteomes" id="UP000036403">
    <property type="component" value="Unassembled WGS sequence"/>
</dbReference>
<feature type="binding site" evidence="5">
    <location>
        <position position="26"/>
    </location>
    <ligand>
        <name>S-adenosyl-L-methionine</name>
        <dbReference type="ChEBI" id="CHEBI:59789"/>
    </ligand>
</feature>
<sequence>MCAAPGMKTTHIAAKLQNYGEVYAVEIDAKRFETLFRQIKTTHSSCVKPLNQDVLTLDPKQYSHVEYILVDPTCSGSAVFERNFDVALPECKRKGGNVNPTIANLDIKKNDMVKKVECKLKQCEKKKKKKEEISTNDGQVKISRDVVELVVSQVENKVANGIKIKKNKKDVRKIDNCSLSNFNHEEITLNRSEDIQKKISEDMKQKKSKKKKIRSKYENLFLAEKDKEMKVSDCEEKELNEENKIEPPKKKKKDKNLKS</sequence>
<keyword evidence="9" id="KW-1185">Reference proteome</keyword>
<dbReference type="Pfam" id="PF01189">
    <property type="entry name" value="Methyltr_RsmB-F"/>
    <property type="match status" value="1"/>
</dbReference>
<evidence type="ECO:0000259" key="7">
    <source>
        <dbReference type="PROSITE" id="PS51686"/>
    </source>
</evidence>
<organism evidence="8 9">
    <name type="scientific">Lasius niger</name>
    <name type="common">Black garden ant</name>
    <dbReference type="NCBI Taxonomy" id="67767"/>
    <lineage>
        <taxon>Eukaryota</taxon>
        <taxon>Metazoa</taxon>
        <taxon>Ecdysozoa</taxon>
        <taxon>Arthropoda</taxon>
        <taxon>Hexapoda</taxon>
        <taxon>Insecta</taxon>
        <taxon>Pterygota</taxon>
        <taxon>Neoptera</taxon>
        <taxon>Endopterygota</taxon>
        <taxon>Hymenoptera</taxon>
        <taxon>Apocrita</taxon>
        <taxon>Aculeata</taxon>
        <taxon>Formicoidea</taxon>
        <taxon>Formicidae</taxon>
        <taxon>Formicinae</taxon>
        <taxon>Lasius</taxon>
        <taxon>Lasius</taxon>
    </lineage>
</organism>
<dbReference type="InterPro" id="IPR001678">
    <property type="entry name" value="MeTrfase_RsmB-F_NOP2_dom"/>
</dbReference>
<dbReference type="InterPro" id="IPR023267">
    <property type="entry name" value="RCMT"/>
</dbReference>
<feature type="binding site" evidence="5">
    <location>
        <position position="53"/>
    </location>
    <ligand>
        <name>S-adenosyl-L-methionine</name>
        <dbReference type="ChEBI" id="CHEBI:59789"/>
    </ligand>
</feature>
<evidence type="ECO:0000256" key="1">
    <source>
        <dbReference type="ARBA" id="ARBA00022603"/>
    </source>
</evidence>
<feature type="domain" description="SAM-dependent MTase RsmB/NOP-type" evidence="7">
    <location>
        <begin position="1"/>
        <end position="228"/>
    </location>
</feature>
<dbReference type="Gene3D" id="3.40.50.150">
    <property type="entry name" value="Vaccinia Virus protein VP39"/>
    <property type="match status" value="1"/>
</dbReference>
<feature type="region of interest" description="Disordered" evidence="6">
    <location>
        <begin position="233"/>
        <end position="259"/>
    </location>
</feature>
<proteinExistence type="inferred from homology"/>
<comment type="caution">
    <text evidence="5">Lacks conserved residue(s) required for the propagation of feature annotation.</text>
</comment>
<evidence type="ECO:0000256" key="6">
    <source>
        <dbReference type="SAM" id="MobiDB-lite"/>
    </source>
</evidence>
<dbReference type="GO" id="GO:0003723">
    <property type="term" value="F:RNA binding"/>
    <property type="evidence" value="ECO:0007669"/>
    <property type="project" value="UniProtKB-UniRule"/>
</dbReference>
<evidence type="ECO:0000256" key="4">
    <source>
        <dbReference type="ARBA" id="ARBA00022884"/>
    </source>
</evidence>
<dbReference type="EMBL" id="LBMM01018357">
    <property type="protein sequence ID" value="KMQ83808.1"/>
    <property type="molecule type" value="Genomic_DNA"/>
</dbReference>
<keyword evidence="2 5" id="KW-0808">Transferase</keyword>
<dbReference type="GO" id="GO:0008173">
    <property type="term" value="F:RNA methyltransferase activity"/>
    <property type="evidence" value="ECO:0007669"/>
    <property type="project" value="InterPro"/>
</dbReference>